<evidence type="ECO:0000256" key="2">
    <source>
        <dbReference type="PROSITE-ProRule" id="PRU00169"/>
    </source>
</evidence>
<dbReference type="EMBL" id="CP146612">
    <property type="protein sequence ID" value="WWX25130.1"/>
    <property type="molecule type" value="Genomic_DNA"/>
</dbReference>
<dbReference type="PROSITE" id="PS50110">
    <property type="entry name" value="RESPONSE_REGULATORY"/>
    <property type="match status" value="1"/>
</dbReference>
<name>A0ABZ2J2J7_9CHLR</name>
<dbReference type="PANTHER" id="PTHR44591">
    <property type="entry name" value="STRESS RESPONSE REGULATOR PROTEIN 1"/>
    <property type="match status" value="1"/>
</dbReference>
<keyword evidence="5" id="KW-1185">Reference proteome</keyword>
<protein>
    <submittedName>
        <fullName evidence="4">Response regulator</fullName>
    </submittedName>
</protein>
<feature type="domain" description="Response regulatory" evidence="3">
    <location>
        <begin position="10"/>
        <end position="125"/>
    </location>
</feature>
<evidence type="ECO:0000313" key="4">
    <source>
        <dbReference type="EMBL" id="WWX25130.1"/>
    </source>
</evidence>
<sequence>MKEAGHKRLKVLIVEDEKVISEVCRRTLEKAYEITLTPNGQTAMELINAQAFDLALIDIRTPLMNGEELYNWITKHQPSLLPGIIFTTGDVISHNTENFLTSVNQPYLPKPFSPKELTTIIEKVVSSL</sequence>
<dbReference type="InterPro" id="IPR001789">
    <property type="entry name" value="Sig_transdc_resp-reg_receiver"/>
</dbReference>
<dbReference type="Gene3D" id="3.40.50.2300">
    <property type="match status" value="1"/>
</dbReference>
<accession>A0ABZ2J2J7</accession>
<dbReference type="Proteomes" id="UP001375370">
    <property type="component" value="Chromosome"/>
</dbReference>
<evidence type="ECO:0000259" key="3">
    <source>
        <dbReference type="PROSITE" id="PS50110"/>
    </source>
</evidence>
<dbReference type="SUPFAM" id="SSF52172">
    <property type="entry name" value="CheY-like"/>
    <property type="match status" value="1"/>
</dbReference>
<gene>
    <name evidence="4" type="ORF">V8247_07670</name>
</gene>
<proteinExistence type="predicted"/>
<dbReference type="PANTHER" id="PTHR44591:SF3">
    <property type="entry name" value="RESPONSE REGULATORY DOMAIN-CONTAINING PROTEIN"/>
    <property type="match status" value="1"/>
</dbReference>
<reference evidence="4 5" key="1">
    <citation type="submission" date="2024-03" db="EMBL/GenBank/DDBJ databases">
        <title>A Dehalogenimonas Isolated from Estuarine Sediments Dihaloeliminates Chlorinated Alkanes.</title>
        <authorList>
            <person name="Yang Y."/>
            <person name="Wang H."/>
        </authorList>
    </citation>
    <scope>NUCLEOTIDE SEQUENCE [LARGE SCALE GENOMIC DNA]</scope>
    <source>
        <strain evidence="4 5">W</strain>
    </source>
</reference>
<dbReference type="SMART" id="SM00448">
    <property type="entry name" value="REC"/>
    <property type="match status" value="1"/>
</dbReference>
<keyword evidence="1 2" id="KW-0597">Phosphoprotein</keyword>
<dbReference type="CDD" id="cd17546">
    <property type="entry name" value="REC_hyHK_CKI1_RcsC-like"/>
    <property type="match status" value="1"/>
</dbReference>
<dbReference type="InterPro" id="IPR050595">
    <property type="entry name" value="Bact_response_regulator"/>
</dbReference>
<dbReference type="InterPro" id="IPR011006">
    <property type="entry name" value="CheY-like_superfamily"/>
</dbReference>
<dbReference type="RefSeq" id="WP_338737270.1">
    <property type="nucleotide sequence ID" value="NZ_CP146612.1"/>
</dbReference>
<evidence type="ECO:0000256" key="1">
    <source>
        <dbReference type="ARBA" id="ARBA00022553"/>
    </source>
</evidence>
<evidence type="ECO:0000313" key="5">
    <source>
        <dbReference type="Proteomes" id="UP001375370"/>
    </source>
</evidence>
<feature type="modified residue" description="4-aspartylphosphate" evidence="2">
    <location>
        <position position="58"/>
    </location>
</feature>
<organism evidence="4 5">
    <name type="scientific">Candidatus Dehalogenimonas loeffleri</name>
    <dbReference type="NCBI Taxonomy" id="3127115"/>
    <lineage>
        <taxon>Bacteria</taxon>
        <taxon>Bacillati</taxon>
        <taxon>Chloroflexota</taxon>
        <taxon>Dehalococcoidia</taxon>
        <taxon>Dehalococcoidales</taxon>
        <taxon>Dehalococcoidaceae</taxon>
        <taxon>Dehalogenimonas</taxon>
    </lineage>
</organism>
<dbReference type="Pfam" id="PF00072">
    <property type="entry name" value="Response_reg"/>
    <property type="match status" value="1"/>
</dbReference>